<protein>
    <submittedName>
        <fullName evidence="2">Uncharacterized protein</fullName>
    </submittedName>
</protein>
<comment type="caution">
    <text evidence="2">The sequence shown here is derived from an EMBL/GenBank/DDBJ whole genome shotgun (WGS) entry which is preliminary data.</text>
</comment>
<evidence type="ECO:0000313" key="2">
    <source>
        <dbReference type="EMBL" id="KKT45506.1"/>
    </source>
</evidence>
<dbReference type="Proteomes" id="UP000034128">
    <property type="component" value="Unassembled WGS sequence"/>
</dbReference>
<dbReference type="AlphaFoldDB" id="A0A0G1HDP5"/>
<gene>
    <name evidence="2" type="ORF">UW36_C0004G0008</name>
</gene>
<dbReference type="STRING" id="1619110.UW36_C0004G0008"/>
<sequence length="124" mass="13494">MPVQASASSDVKSNGRDSFEGLRETERLEALEIADIVRNTSGAVLETGSPEAIIVTVKNLIERQKDVTGAAALNVVANNLRYQLERLHGRGDIVEAARMSLELSMLDTAFYTGQLIAYSLETIK</sequence>
<organism evidence="2 3">
    <name type="scientific">candidate division WWE3 bacterium GW2011_GWA2_44_16</name>
    <dbReference type="NCBI Taxonomy" id="1619110"/>
    <lineage>
        <taxon>Bacteria</taxon>
        <taxon>Katanobacteria</taxon>
    </lineage>
</organism>
<reference evidence="2 3" key="1">
    <citation type="journal article" date="2015" name="Nature">
        <title>rRNA introns, odd ribosomes, and small enigmatic genomes across a large radiation of phyla.</title>
        <authorList>
            <person name="Brown C.T."/>
            <person name="Hug L.A."/>
            <person name="Thomas B.C."/>
            <person name="Sharon I."/>
            <person name="Castelle C.J."/>
            <person name="Singh A."/>
            <person name="Wilkins M.J."/>
            <person name="Williams K.H."/>
            <person name="Banfield J.F."/>
        </authorList>
    </citation>
    <scope>NUCLEOTIDE SEQUENCE [LARGE SCALE GENOMIC DNA]</scope>
</reference>
<accession>A0A0G1HDP5</accession>
<name>A0A0G1HDP5_UNCKA</name>
<evidence type="ECO:0000313" key="3">
    <source>
        <dbReference type="Proteomes" id="UP000034128"/>
    </source>
</evidence>
<dbReference type="EMBL" id="LCIA01000004">
    <property type="protein sequence ID" value="KKT45506.1"/>
    <property type="molecule type" value="Genomic_DNA"/>
</dbReference>
<feature type="compositionally biased region" description="Polar residues" evidence="1">
    <location>
        <begin position="1"/>
        <end position="12"/>
    </location>
</feature>
<proteinExistence type="predicted"/>
<feature type="region of interest" description="Disordered" evidence="1">
    <location>
        <begin position="1"/>
        <end position="20"/>
    </location>
</feature>
<evidence type="ECO:0000256" key="1">
    <source>
        <dbReference type="SAM" id="MobiDB-lite"/>
    </source>
</evidence>